<dbReference type="VEuPathDB" id="FungiDB:A9K55_000494"/>
<sequence>MAKLRLYIAALHLLLTSIAANDLFFVTGPGCNLASGHSHCYSPQPGSCCTAGAPFCGHLFCNDCHTGNDLYTFPSQSCRGKAYRSCREQGHGSRCCVELGGGKGCAAEWHIGGARKRSMDMTAPEACTVVHHPNHMVYFDENGVRREIYMPVRDFFKACAHYKNEEWDELAKFPKWENQSYTEDDDTEDADNENDASKENDAAKENDASEKK</sequence>
<dbReference type="AlphaFoldDB" id="A0A2H4STV5"/>
<organism evidence="3 4">
    <name type="scientific">Cordyceps militaris</name>
    <name type="common">Caterpillar fungus</name>
    <name type="synonym">Clavaria militaris</name>
    <dbReference type="NCBI Taxonomy" id="73501"/>
    <lineage>
        <taxon>Eukaryota</taxon>
        <taxon>Fungi</taxon>
        <taxon>Dikarya</taxon>
        <taxon>Ascomycota</taxon>
        <taxon>Pezizomycotina</taxon>
        <taxon>Sordariomycetes</taxon>
        <taxon>Hypocreomycetidae</taxon>
        <taxon>Hypocreales</taxon>
        <taxon>Cordycipitaceae</taxon>
        <taxon>Cordyceps</taxon>
    </lineage>
</organism>
<dbReference type="Proteomes" id="UP000323067">
    <property type="component" value="Chromosome ii"/>
</dbReference>
<feature type="chain" id="PRO_5014167571" evidence="2">
    <location>
        <begin position="21"/>
        <end position="212"/>
    </location>
</feature>
<reference evidence="3 4" key="1">
    <citation type="journal article" date="2017" name="BMC Genomics">
        <title>Chromosome level assembly and secondary metabolite potential of the parasitic fungus Cordyceps militaris.</title>
        <authorList>
            <person name="Kramer G.J."/>
            <person name="Nodwell J.R."/>
        </authorList>
    </citation>
    <scope>NUCLEOTIDE SEQUENCE [LARGE SCALE GENOMIC DNA]</scope>
    <source>
        <strain evidence="3 4">ATCC 34164</strain>
    </source>
</reference>
<feature type="compositionally biased region" description="Basic and acidic residues" evidence="1">
    <location>
        <begin position="195"/>
        <end position="212"/>
    </location>
</feature>
<evidence type="ECO:0000256" key="1">
    <source>
        <dbReference type="SAM" id="MobiDB-lite"/>
    </source>
</evidence>
<keyword evidence="2" id="KW-0732">Signal</keyword>
<gene>
    <name evidence="3" type="ORF">A9K55_000494</name>
</gene>
<feature type="signal peptide" evidence="2">
    <location>
        <begin position="1"/>
        <end position="20"/>
    </location>
</feature>
<feature type="compositionally biased region" description="Acidic residues" evidence="1">
    <location>
        <begin position="182"/>
        <end position="194"/>
    </location>
</feature>
<feature type="region of interest" description="Disordered" evidence="1">
    <location>
        <begin position="173"/>
        <end position="212"/>
    </location>
</feature>
<proteinExistence type="predicted"/>
<protein>
    <submittedName>
        <fullName evidence="3">Uncharacterized protein</fullName>
    </submittedName>
</protein>
<evidence type="ECO:0000256" key="2">
    <source>
        <dbReference type="SAM" id="SignalP"/>
    </source>
</evidence>
<evidence type="ECO:0000313" key="4">
    <source>
        <dbReference type="Proteomes" id="UP000323067"/>
    </source>
</evidence>
<accession>A0A2H4STV5</accession>
<dbReference type="EMBL" id="CP023327">
    <property type="protein sequence ID" value="ATY66536.1"/>
    <property type="molecule type" value="Genomic_DNA"/>
</dbReference>
<name>A0A2H4STV5_CORMI</name>
<evidence type="ECO:0000313" key="3">
    <source>
        <dbReference type="EMBL" id="ATY66536.1"/>
    </source>
</evidence>
<dbReference type="VEuPathDB" id="FungiDB:CCM_01909"/>